<keyword evidence="4 9" id="KW-1003">Cell membrane</keyword>
<dbReference type="Gene3D" id="2.40.50.100">
    <property type="match status" value="1"/>
</dbReference>
<comment type="subcellular location">
    <subcellularLocation>
        <location evidence="1 9">Cell inner membrane</location>
        <topology evidence="1 9">Single-pass membrane protein</topology>
    </subcellularLocation>
</comment>
<name>A0A840HTP0_9SPHN</name>
<dbReference type="AlphaFoldDB" id="A0A840HTP0"/>
<dbReference type="SUPFAM" id="SSF111369">
    <property type="entry name" value="HlyD-like secretion proteins"/>
    <property type="match status" value="1"/>
</dbReference>
<reference evidence="13 14" key="1">
    <citation type="submission" date="2020-08" db="EMBL/GenBank/DDBJ databases">
        <title>Genomic Encyclopedia of Type Strains, Phase IV (KMG-IV): sequencing the most valuable type-strain genomes for metagenomic binning, comparative biology and taxonomic classification.</title>
        <authorList>
            <person name="Goeker M."/>
        </authorList>
    </citation>
    <scope>NUCLEOTIDE SEQUENCE [LARGE SCALE GENOMIC DNA]</scope>
    <source>
        <strain evidence="13 14">DSM 7465</strain>
    </source>
</reference>
<keyword evidence="5 9" id="KW-0997">Cell inner membrane</keyword>
<evidence type="ECO:0000256" key="2">
    <source>
        <dbReference type="ARBA" id="ARBA00009477"/>
    </source>
</evidence>
<evidence type="ECO:0000259" key="12">
    <source>
        <dbReference type="Pfam" id="PF26002"/>
    </source>
</evidence>
<organism evidence="13 14">
    <name type="scientific">Rhizorhapis suberifaciens</name>
    <name type="common">corky root of lettuce</name>
    <dbReference type="NCBI Taxonomy" id="13656"/>
    <lineage>
        <taxon>Bacteria</taxon>
        <taxon>Pseudomonadati</taxon>
        <taxon>Pseudomonadota</taxon>
        <taxon>Alphaproteobacteria</taxon>
        <taxon>Sphingomonadales</taxon>
        <taxon>Sphingomonadaceae</taxon>
        <taxon>Rhizorhapis</taxon>
    </lineage>
</organism>
<dbReference type="InterPro" id="IPR058781">
    <property type="entry name" value="HH_AprE-like"/>
</dbReference>
<sequence length="501" mass="54906">MSSNFIFLAYSIRPARHCIGSTEMEQTSLLARALRPYHGARAKRQSIALPSTPHGVRHRGRPLMFAKRAEGLPSAKAMGSADAEETLRRYQHVALAVLAALVVMLLLSASLVRVSGAVVASGEVAVASKVKIMTHPTGGVIAAILVKEGQQVRAGDALVQFESHVAAVDASANEISLDQLVAQRARLIAERDGLSAITFPPGLAPSTVRASEQSLFALRRNALKVEQAQLSERQRQMEQQIVSYQAQITAYRHQQALIEPERAGVRSLWERKLVTINRLNELERTAVSLNGSIAALEADIAQARARMAEIRQQSVQLVQQRRSDAAALLAETEQRIGEQRRRAASASENFDRTTVRASTSGIVDQLAYTTIGSFIPAAQPILRIVPDGALAVEVRIAPAHREQLRTGQKARIIFPALNRQTTPDLHGRLDFISAEATDDPRTGQRFYSARVAIPKKEMGQLDVQLVQGMPAEIYIETASRSLLSFLTKPLADQFYRAFRES</sequence>
<keyword evidence="14" id="KW-1185">Reference proteome</keyword>
<keyword evidence="7" id="KW-1133">Transmembrane helix</keyword>
<feature type="domain" description="AprE-like beta-barrel" evidence="12">
    <location>
        <begin position="390"/>
        <end position="477"/>
    </location>
</feature>
<feature type="coiled-coil region" evidence="10">
    <location>
        <begin position="279"/>
        <end position="349"/>
    </location>
</feature>
<keyword evidence="6" id="KW-0812">Transmembrane</keyword>
<comment type="caution">
    <text evidence="13">The sequence shown here is derived from an EMBL/GenBank/DDBJ whole genome shotgun (WGS) entry which is preliminary data.</text>
</comment>
<evidence type="ECO:0000256" key="5">
    <source>
        <dbReference type="ARBA" id="ARBA00022519"/>
    </source>
</evidence>
<dbReference type="GO" id="GO:0015031">
    <property type="term" value="P:protein transport"/>
    <property type="evidence" value="ECO:0007669"/>
    <property type="project" value="InterPro"/>
</dbReference>
<dbReference type="InterPro" id="IPR050739">
    <property type="entry name" value="MFP"/>
</dbReference>
<dbReference type="EMBL" id="JACHOV010000005">
    <property type="protein sequence ID" value="MBB4641375.1"/>
    <property type="molecule type" value="Genomic_DNA"/>
</dbReference>
<gene>
    <name evidence="13" type="ORF">HNQ99_001680</name>
</gene>
<dbReference type="InterPro" id="IPR058982">
    <property type="entry name" value="Beta-barrel_AprE"/>
</dbReference>
<keyword evidence="3 9" id="KW-0813">Transport</keyword>
<evidence type="ECO:0000256" key="8">
    <source>
        <dbReference type="ARBA" id="ARBA00023136"/>
    </source>
</evidence>
<dbReference type="GO" id="GO:0005886">
    <property type="term" value="C:plasma membrane"/>
    <property type="evidence" value="ECO:0007669"/>
    <property type="project" value="UniProtKB-SubCell"/>
</dbReference>
<proteinExistence type="inferred from homology"/>
<dbReference type="PRINTS" id="PR01490">
    <property type="entry name" value="RTXTOXIND"/>
</dbReference>
<keyword evidence="10" id="KW-0175">Coiled coil</keyword>
<evidence type="ECO:0000256" key="9">
    <source>
        <dbReference type="RuleBase" id="RU365093"/>
    </source>
</evidence>
<evidence type="ECO:0000256" key="3">
    <source>
        <dbReference type="ARBA" id="ARBA00022448"/>
    </source>
</evidence>
<keyword evidence="8" id="KW-0472">Membrane</keyword>
<evidence type="ECO:0000259" key="11">
    <source>
        <dbReference type="Pfam" id="PF25994"/>
    </source>
</evidence>
<evidence type="ECO:0000313" key="13">
    <source>
        <dbReference type="EMBL" id="MBB4641375.1"/>
    </source>
</evidence>
<accession>A0A840HTP0</accession>
<evidence type="ECO:0000256" key="1">
    <source>
        <dbReference type="ARBA" id="ARBA00004377"/>
    </source>
</evidence>
<evidence type="ECO:0000256" key="4">
    <source>
        <dbReference type="ARBA" id="ARBA00022475"/>
    </source>
</evidence>
<protein>
    <recommendedName>
        <fullName evidence="9">Membrane fusion protein (MFP) family protein</fullName>
    </recommendedName>
</protein>
<dbReference type="InterPro" id="IPR010129">
    <property type="entry name" value="T1SS_HlyD"/>
</dbReference>
<dbReference type="Gene3D" id="2.40.30.170">
    <property type="match status" value="1"/>
</dbReference>
<evidence type="ECO:0000256" key="7">
    <source>
        <dbReference type="ARBA" id="ARBA00022989"/>
    </source>
</evidence>
<evidence type="ECO:0000256" key="10">
    <source>
        <dbReference type="SAM" id="Coils"/>
    </source>
</evidence>
<evidence type="ECO:0000256" key="6">
    <source>
        <dbReference type="ARBA" id="ARBA00022692"/>
    </source>
</evidence>
<evidence type="ECO:0000313" key="14">
    <source>
        <dbReference type="Proteomes" id="UP000575068"/>
    </source>
</evidence>
<dbReference type="Pfam" id="PF26002">
    <property type="entry name" value="Beta-barrel_AprE"/>
    <property type="match status" value="1"/>
</dbReference>
<feature type="domain" description="AprE-like long alpha-helical hairpin" evidence="11">
    <location>
        <begin position="174"/>
        <end position="347"/>
    </location>
</feature>
<dbReference type="PANTHER" id="PTHR30386:SF17">
    <property type="entry name" value="ALKALINE PROTEASE SECRETION PROTEIN APRE"/>
    <property type="match status" value="1"/>
</dbReference>
<comment type="similarity">
    <text evidence="2 9">Belongs to the membrane fusion protein (MFP) (TC 8.A.1) family.</text>
</comment>
<feature type="coiled-coil region" evidence="10">
    <location>
        <begin position="220"/>
        <end position="254"/>
    </location>
</feature>
<dbReference type="Pfam" id="PF25994">
    <property type="entry name" value="HH_AprE"/>
    <property type="match status" value="1"/>
</dbReference>
<dbReference type="PANTHER" id="PTHR30386">
    <property type="entry name" value="MEMBRANE FUSION SUBUNIT OF EMRAB-TOLC MULTIDRUG EFFLUX PUMP"/>
    <property type="match status" value="1"/>
</dbReference>
<dbReference type="RefSeq" id="WP_184475172.1">
    <property type="nucleotide sequence ID" value="NZ_JACHOV010000005.1"/>
</dbReference>
<dbReference type="Proteomes" id="UP000575068">
    <property type="component" value="Unassembled WGS sequence"/>
</dbReference>
<dbReference type="NCBIfam" id="TIGR01843">
    <property type="entry name" value="type_I_hlyD"/>
    <property type="match status" value="1"/>
</dbReference>
<dbReference type="Gene3D" id="1.10.287.1490">
    <property type="match status" value="1"/>
</dbReference>